<evidence type="ECO:0000313" key="8">
    <source>
        <dbReference type="EMBL" id="CDS83183.1"/>
    </source>
</evidence>
<dbReference type="InterPro" id="IPR046358">
    <property type="entry name" value="Flagellin_C"/>
</dbReference>
<evidence type="ECO:0000313" key="9">
    <source>
        <dbReference type="EMBL" id="CDS83315.1"/>
    </source>
</evidence>
<evidence type="ECO:0000256" key="2">
    <source>
        <dbReference type="ARBA" id="ARBA00020110"/>
    </source>
</evidence>
<comment type="subcellular location">
    <subcellularLocation>
        <location evidence="4">Secreted</location>
    </subcellularLocation>
    <subcellularLocation>
        <location evidence="4">Bacterial flagellum</location>
    </subcellularLocation>
</comment>
<keyword evidence="9" id="KW-0969">Cilium</keyword>
<dbReference type="InterPro" id="IPR001029">
    <property type="entry name" value="Flagellin_N"/>
</dbReference>
<evidence type="ECO:0000256" key="3">
    <source>
        <dbReference type="ARBA" id="ARBA00023143"/>
    </source>
</evidence>
<protein>
    <recommendedName>
        <fullName evidence="2 4">Flagellin</fullName>
    </recommendedName>
</protein>
<keyword evidence="5" id="KW-0175">Coiled coil</keyword>
<feature type="domain" description="Flagellin C-terminal" evidence="7">
    <location>
        <begin position="235"/>
        <end position="318"/>
    </location>
</feature>
<dbReference type="Pfam" id="PF00669">
    <property type="entry name" value="Flagellin_N"/>
    <property type="match status" value="1"/>
</dbReference>
<dbReference type="PRINTS" id="PR00207">
    <property type="entry name" value="FLAGELLIN"/>
</dbReference>
<dbReference type="Gene3D" id="1.20.1330.10">
    <property type="entry name" value="f41 fragment of flagellin, N-terminal domain"/>
    <property type="match status" value="1"/>
</dbReference>
<dbReference type="GO" id="GO:0005198">
    <property type="term" value="F:structural molecule activity"/>
    <property type="evidence" value="ECO:0007669"/>
    <property type="project" value="UniProtKB-UniRule"/>
</dbReference>
<dbReference type="InterPro" id="IPR042187">
    <property type="entry name" value="Flagellin_C_sub2"/>
</dbReference>
<accession>A0A069A4J9</accession>
<keyword evidence="9" id="KW-0282">Flagellum</keyword>
<name>A0A069A4J9_CLODI</name>
<dbReference type="PANTHER" id="PTHR42792:SF2">
    <property type="entry name" value="FLAGELLIN"/>
    <property type="match status" value="1"/>
</dbReference>
<dbReference type="GO" id="GO:0005576">
    <property type="term" value="C:extracellular region"/>
    <property type="evidence" value="ECO:0007669"/>
    <property type="project" value="UniProtKB-SubCell"/>
</dbReference>
<dbReference type="EMBL" id="LK932861">
    <property type="protein sequence ID" value="CDS98760.1"/>
    <property type="molecule type" value="Genomic_DNA"/>
</dbReference>
<dbReference type="EMBL" id="LK932347">
    <property type="protein sequence ID" value="CDS83315.1"/>
    <property type="molecule type" value="Genomic_DNA"/>
</dbReference>
<feature type="domain" description="Flagellin N-terminal" evidence="6">
    <location>
        <begin position="32"/>
        <end position="170"/>
    </location>
</feature>
<organism evidence="9">
    <name type="scientific">Clostridioides difficile</name>
    <name type="common">Peptoclostridium difficile</name>
    <dbReference type="NCBI Taxonomy" id="1496"/>
    <lineage>
        <taxon>Bacteria</taxon>
        <taxon>Bacillati</taxon>
        <taxon>Bacillota</taxon>
        <taxon>Clostridia</taxon>
        <taxon>Peptostreptococcales</taxon>
        <taxon>Peptostreptococcaceae</taxon>
        <taxon>Clostridioides</taxon>
    </lineage>
</organism>
<evidence type="ECO:0000259" key="7">
    <source>
        <dbReference type="Pfam" id="PF00700"/>
    </source>
</evidence>
<sequence length="319" mass="34391">MSDYINEELIKKIKSRNDKDVNYTKEGKIMRVNTNVSALVANNQMGRNVNAQSKSMEKLSSGVRIKRAADDAAGLAISEKMRAQIKGLDQAGRNVQDGISVVQTAEGALEETGNILQRMRTLSLQSSNETNTAEERQKVADELLQLKDEVERISSSIEFNGKKLLDGSSTEIRLQVGANFGTNVAGTTNNNNEIKVALVNTSSIMSKAGITSSTIASLNVDGASGTDAAKQMVSSLDMALKELNTSRAKLGAQQNRLESTQNNLNNTIENVTAAESRIRDTDVASEMVNLSKMNILVQASQSMLAQANQQPQGVLQLLG</sequence>
<gene>
    <name evidence="9" type="primary">hag</name>
    <name evidence="8" type="synonym">fliC</name>
    <name evidence="10" type="ORF">BN1095_210146</name>
    <name evidence="8" type="ORF">BN1096_160138</name>
    <name evidence="9" type="ORF">BN1097_140140</name>
</gene>
<reference evidence="9" key="1">
    <citation type="submission" date="2014-07" db="EMBL/GenBank/DDBJ databases">
        <authorList>
            <person name="Monot Marc"/>
        </authorList>
    </citation>
    <scope>NUCLEOTIDE SEQUENCE</scope>
    <source>
        <strain evidence="10">7032989</strain>
        <strain evidence="9">7032994</strain>
    </source>
</reference>
<feature type="coiled-coil region" evidence="5">
    <location>
        <begin position="243"/>
        <end position="277"/>
    </location>
</feature>
<dbReference type="SUPFAM" id="SSF64518">
    <property type="entry name" value="Phase 1 flagellin"/>
    <property type="match status" value="1"/>
</dbReference>
<dbReference type="EMBL" id="LK932465">
    <property type="protein sequence ID" value="CDS83183.1"/>
    <property type="molecule type" value="Genomic_DNA"/>
</dbReference>
<dbReference type="PANTHER" id="PTHR42792">
    <property type="entry name" value="FLAGELLIN"/>
    <property type="match status" value="1"/>
</dbReference>
<proteinExistence type="inferred from homology"/>
<keyword evidence="3 4" id="KW-0975">Bacterial flagellum</keyword>
<keyword evidence="4" id="KW-0964">Secreted</keyword>
<comment type="similarity">
    <text evidence="1 4">Belongs to the bacterial flagellin family.</text>
</comment>
<dbReference type="AlphaFoldDB" id="A0A069A4J9"/>
<dbReference type="Pfam" id="PF00700">
    <property type="entry name" value="Flagellin_C"/>
    <property type="match status" value="1"/>
</dbReference>
<evidence type="ECO:0000256" key="5">
    <source>
        <dbReference type="SAM" id="Coils"/>
    </source>
</evidence>
<dbReference type="InterPro" id="IPR001492">
    <property type="entry name" value="Flagellin"/>
</dbReference>
<evidence type="ECO:0000256" key="1">
    <source>
        <dbReference type="ARBA" id="ARBA00005709"/>
    </source>
</evidence>
<dbReference type="Gene3D" id="6.10.10.10">
    <property type="entry name" value="Flagellar export chaperone, C-terminal domain"/>
    <property type="match status" value="1"/>
</dbReference>
<keyword evidence="9" id="KW-0966">Cell projection</keyword>
<evidence type="ECO:0000256" key="4">
    <source>
        <dbReference type="RuleBase" id="RU362073"/>
    </source>
</evidence>
<evidence type="ECO:0000259" key="6">
    <source>
        <dbReference type="Pfam" id="PF00669"/>
    </source>
</evidence>
<evidence type="ECO:0000313" key="10">
    <source>
        <dbReference type="EMBL" id="CDS98760.1"/>
    </source>
</evidence>
<comment type="function">
    <text evidence="4">Flagellin is the subunit protein which polymerizes to form the filaments of bacterial flagella.</text>
</comment>
<dbReference type="GO" id="GO:0009288">
    <property type="term" value="C:bacterial-type flagellum"/>
    <property type="evidence" value="ECO:0007669"/>
    <property type="project" value="UniProtKB-SubCell"/>
</dbReference>